<evidence type="ECO:0000256" key="2">
    <source>
        <dbReference type="SAM" id="Phobius"/>
    </source>
</evidence>
<dbReference type="Pfam" id="PF02254">
    <property type="entry name" value="TrkA_N"/>
    <property type="match status" value="1"/>
</dbReference>
<sequence length="339" mass="36423">MKERTNLLFWLTIALGLIAVGVLGLRLLADLPWIDALFYIVTTLATVGYEAPPYLTPEAKVFLTFYIIAAVGTVGVIVGRLVQTIVVDRMRQVLGKRRDNGLERLNDHWIVCGLGRVGLQVAEQIAAAGQSLVVIERDAERIASLPSDRWPVLVGDATGEEILAKAGIHRARGLVAALSADADNVYVTLSAKALKADLRIVVRASDAQAVNALYRAGADKVINPVRAGAVALARAALSPAVADFFELINLSRELDLDFESFRVVDGSSLEGLALKEAPLRSRYNAIVVAIHGVDGSVAYNPSGEKRIEGGDELILLAPRTAMAALRRDFLLPRSDPSTT</sequence>
<dbReference type="Pfam" id="PF02080">
    <property type="entry name" value="TrkA_C"/>
    <property type="match status" value="1"/>
</dbReference>
<dbReference type="SUPFAM" id="SSF51735">
    <property type="entry name" value="NAD(P)-binding Rossmann-fold domains"/>
    <property type="match status" value="1"/>
</dbReference>
<evidence type="ECO:0000256" key="1">
    <source>
        <dbReference type="ARBA" id="ARBA00004651"/>
    </source>
</evidence>
<dbReference type="Gene3D" id="1.10.287.70">
    <property type="match status" value="1"/>
</dbReference>
<organism evidence="5 6">
    <name type="scientific">Aminithiophilus ramosus</name>
    <dbReference type="NCBI Taxonomy" id="3029084"/>
    <lineage>
        <taxon>Bacteria</taxon>
        <taxon>Thermotogati</taxon>
        <taxon>Synergistota</taxon>
        <taxon>Synergistia</taxon>
        <taxon>Synergistales</taxon>
        <taxon>Aminithiophilaceae</taxon>
        <taxon>Aminithiophilus</taxon>
    </lineage>
</organism>
<dbReference type="KEGG" id="aram:KAR29_13745"/>
<dbReference type="Gene3D" id="3.30.70.1450">
    <property type="entry name" value="Regulator of K+ conductance, C-terminal domain"/>
    <property type="match status" value="1"/>
</dbReference>
<feature type="domain" description="RCK C-terminal" evidence="4">
    <location>
        <begin position="245"/>
        <end position="331"/>
    </location>
</feature>
<feature type="transmembrane region" description="Helical" evidence="2">
    <location>
        <begin position="61"/>
        <end position="82"/>
    </location>
</feature>
<dbReference type="InterPro" id="IPR003148">
    <property type="entry name" value="RCK_N"/>
</dbReference>
<keyword evidence="6" id="KW-1185">Reference proteome</keyword>
<dbReference type="Proteomes" id="UP000671879">
    <property type="component" value="Chromosome"/>
</dbReference>
<dbReference type="GO" id="GO:0008324">
    <property type="term" value="F:monoatomic cation transmembrane transporter activity"/>
    <property type="evidence" value="ECO:0007669"/>
    <property type="project" value="InterPro"/>
</dbReference>
<dbReference type="GO" id="GO:0005886">
    <property type="term" value="C:plasma membrane"/>
    <property type="evidence" value="ECO:0007669"/>
    <property type="project" value="UniProtKB-SubCell"/>
</dbReference>
<protein>
    <submittedName>
        <fullName evidence="5">Potassium channel protein</fullName>
    </submittedName>
</protein>
<dbReference type="AlphaFoldDB" id="A0A9Q7A7T5"/>
<dbReference type="SUPFAM" id="SSF81324">
    <property type="entry name" value="Voltage-gated potassium channels"/>
    <property type="match status" value="1"/>
</dbReference>
<feature type="transmembrane region" description="Helical" evidence="2">
    <location>
        <begin position="7"/>
        <end position="25"/>
    </location>
</feature>
<feature type="domain" description="RCK N-terminal" evidence="3">
    <location>
        <begin position="106"/>
        <end position="222"/>
    </location>
</feature>
<dbReference type="Pfam" id="PF07885">
    <property type="entry name" value="Ion_trans_2"/>
    <property type="match status" value="1"/>
</dbReference>
<dbReference type="PANTHER" id="PTHR43833:SF9">
    <property type="entry name" value="POTASSIUM CHANNEL PROTEIN YUGO-RELATED"/>
    <property type="match status" value="1"/>
</dbReference>
<dbReference type="SUPFAM" id="SSF116726">
    <property type="entry name" value="TrkA C-terminal domain-like"/>
    <property type="match status" value="1"/>
</dbReference>
<dbReference type="PANTHER" id="PTHR43833">
    <property type="entry name" value="POTASSIUM CHANNEL PROTEIN 2-RELATED-RELATED"/>
    <property type="match status" value="1"/>
</dbReference>
<keyword evidence="5" id="KW-0407">Ion channel</keyword>
<dbReference type="Gene3D" id="3.40.50.720">
    <property type="entry name" value="NAD(P)-binding Rossmann-like Domain"/>
    <property type="match status" value="1"/>
</dbReference>
<comment type="subcellular location">
    <subcellularLocation>
        <location evidence="1">Cell membrane</location>
        <topology evidence="1">Multi-pass membrane protein</topology>
    </subcellularLocation>
</comment>
<keyword evidence="5" id="KW-0406">Ion transport</keyword>
<dbReference type="PROSITE" id="PS51202">
    <property type="entry name" value="RCK_C"/>
    <property type="match status" value="1"/>
</dbReference>
<proteinExistence type="predicted"/>
<feature type="transmembrane region" description="Helical" evidence="2">
    <location>
        <begin position="31"/>
        <end position="49"/>
    </location>
</feature>
<keyword evidence="2" id="KW-0472">Membrane</keyword>
<evidence type="ECO:0000313" key="5">
    <source>
        <dbReference type="EMBL" id="QTX32340.1"/>
    </source>
</evidence>
<dbReference type="InterPro" id="IPR050721">
    <property type="entry name" value="Trk_Ktr_HKT_K-transport"/>
</dbReference>
<reference evidence="6" key="1">
    <citation type="submission" date="2021-04" db="EMBL/GenBank/DDBJ databases">
        <title>A novel Synergistetes isolate from a pyrite-forming mixed culture.</title>
        <authorList>
            <person name="Bunk B."/>
            <person name="Sproer C."/>
            <person name="Spring S."/>
            <person name="Pester M."/>
        </authorList>
    </citation>
    <scope>NUCLEOTIDE SEQUENCE [LARGE SCALE GENOMIC DNA]</scope>
    <source>
        <strain evidence="6">J.5.4.2-T.3.5.2</strain>
    </source>
</reference>
<dbReference type="GO" id="GO:0006813">
    <property type="term" value="P:potassium ion transport"/>
    <property type="evidence" value="ECO:0007669"/>
    <property type="project" value="InterPro"/>
</dbReference>
<evidence type="ECO:0000313" key="6">
    <source>
        <dbReference type="Proteomes" id="UP000671879"/>
    </source>
</evidence>
<name>A0A9Q7A7T5_9BACT</name>
<dbReference type="PROSITE" id="PS51201">
    <property type="entry name" value="RCK_N"/>
    <property type="match status" value="1"/>
</dbReference>
<dbReference type="InterPro" id="IPR036291">
    <property type="entry name" value="NAD(P)-bd_dom_sf"/>
</dbReference>
<gene>
    <name evidence="5" type="ORF">KAR29_13745</name>
</gene>
<evidence type="ECO:0000259" key="3">
    <source>
        <dbReference type="PROSITE" id="PS51201"/>
    </source>
</evidence>
<dbReference type="InterPro" id="IPR006037">
    <property type="entry name" value="RCK_C"/>
</dbReference>
<dbReference type="EMBL" id="CP072943">
    <property type="protein sequence ID" value="QTX32340.1"/>
    <property type="molecule type" value="Genomic_DNA"/>
</dbReference>
<evidence type="ECO:0000259" key="4">
    <source>
        <dbReference type="PROSITE" id="PS51202"/>
    </source>
</evidence>
<accession>A0A9Q7A7T5</accession>
<keyword evidence="5" id="KW-0813">Transport</keyword>
<dbReference type="RefSeq" id="WP_274373568.1">
    <property type="nucleotide sequence ID" value="NZ_CP072943.1"/>
</dbReference>
<keyword evidence="2" id="KW-0812">Transmembrane</keyword>
<keyword evidence="2" id="KW-1133">Transmembrane helix</keyword>
<dbReference type="InterPro" id="IPR036721">
    <property type="entry name" value="RCK_C_sf"/>
</dbReference>
<dbReference type="InterPro" id="IPR013099">
    <property type="entry name" value="K_chnl_dom"/>
</dbReference>